<feature type="compositionally biased region" description="Basic and acidic residues" evidence="10">
    <location>
        <begin position="708"/>
        <end position="722"/>
    </location>
</feature>
<dbReference type="SUPFAM" id="SSF53335">
    <property type="entry name" value="S-adenosyl-L-methionine-dependent methyltransferases"/>
    <property type="match status" value="1"/>
</dbReference>
<reference evidence="12" key="1">
    <citation type="submission" date="2022-11" db="EMBL/GenBank/DDBJ databases">
        <authorList>
            <person name="Morgan W.R."/>
            <person name="Tartar A."/>
        </authorList>
    </citation>
    <scope>NUCLEOTIDE SEQUENCE</scope>
    <source>
        <strain evidence="12">ARSEF 373</strain>
    </source>
</reference>
<dbReference type="InterPro" id="IPR012677">
    <property type="entry name" value="Nucleotide-bd_a/b_plait_sf"/>
</dbReference>
<dbReference type="PANTHER" id="PTHR44307:SF2">
    <property type="entry name" value="PHOSPHOETHANOLAMINE METHYLTRANSFERASE ISOFORM X1"/>
    <property type="match status" value="1"/>
</dbReference>
<dbReference type="InterPro" id="IPR035979">
    <property type="entry name" value="RBD_domain_sf"/>
</dbReference>
<keyword evidence="4" id="KW-0808">Transferase</keyword>
<dbReference type="Pfam" id="PF00076">
    <property type="entry name" value="RRM_1"/>
    <property type="match status" value="1"/>
</dbReference>
<feature type="compositionally biased region" description="Basic and acidic residues" evidence="10">
    <location>
        <begin position="646"/>
        <end position="672"/>
    </location>
</feature>
<comment type="catalytic activity">
    <reaction evidence="8">
        <text>N-methylethanolamine phosphate + S-adenosyl-L-methionine = N,N-dimethylethanolamine phosphate + S-adenosyl-L-homocysteine + H(+)</text>
        <dbReference type="Rhea" id="RHEA:25321"/>
        <dbReference type="ChEBI" id="CHEBI:15378"/>
        <dbReference type="ChEBI" id="CHEBI:57781"/>
        <dbReference type="ChEBI" id="CHEBI:57856"/>
        <dbReference type="ChEBI" id="CHEBI:58641"/>
        <dbReference type="ChEBI" id="CHEBI:59789"/>
        <dbReference type="EC" id="2.1.1.103"/>
    </reaction>
    <physiologicalReaction direction="left-to-right" evidence="8">
        <dbReference type="Rhea" id="RHEA:25322"/>
    </physiologicalReaction>
</comment>
<evidence type="ECO:0000256" key="1">
    <source>
        <dbReference type="ARBA" id="ARBA00004969"/>
    </source>
</evidence>
<keyword evidence="13" id="KW-1185">Reference proteome</keyword>
<evidence type="ECO:0000256" key="2">
    <source>
        <dbReference type="ARBA" id="ARBA00005189"/>
    </source>
</evidence>
<feature type="domain" description="RRM" evidence="11">
    <location>
        <begin position="485"/>
        <end position="563"/>
    </location>
</feature>
<comment type="catalytic activity">
    <reaction evidence="6">
        <text>N,N-dimethylethanolamine phosphate + S-adenosyl-L-methionine = phosphocholine + S-adenosyl-L-homocysteine + H(+)</text>
        <dbReference type="Rhea" id="RHEA:25325"/>
        <dbReference type="ChEBI" id="CHEBI:15378"/>
        <dbReference type="ChEBI" id="CHEBI:57856"/>
        <dbReference type="ChEBI" id="CHEBI:58641"/>
        <dbReference type="ChEBI" id="CHEBI:59789"/>
        <dbReference type="ChEBI" id="CHEBI:295975"/>
        <dbReference type="EC" id="2.1.1.103"/>
    </reaction>
    <physiologicalReaction direction="left-to-right" evidence="6">
        <dbReference type="Rhea" id="RHEA:25326"/>
    </physiologicalReaction>
</comment>
<dbReference type="AlphaFoldDB" id="A0AAV2ZAQ9"/>
<dbReference type="InterPro" id="IPR000504">
    <property type="entry name" value="RRM_dom"/>
</dbReference>
<dbReference type="CDD" id="cd02440">
    <property type="entry name" value="AdoMet_MTases"/>
    <property type="match status" value="1"/>
</dbReference>
<evidence type="ECO:0000313" key="13">
    <source>
        <dbReference type="Proteomes" id="UP001146120"/>
    </source>
</evidence>
<evidence type="ECO:0000256" key="8">
    <source>
        <dbReference type="ARBA" id="ARBA00047841"/>
    </source>
</evidence>
<keyword evidence="3" id="KW-0489">Methyltransferase</keyword>
<dbReference type="EMBL" id="DAKRPA010000023">
    <property type="protein sequence ID" value="DBA03129.1"/>
    <property type="molecule type" value="Genomic_DNA"/>
</dbReference>
<evidence type="ECO:0000256" key="7">
    <source>
        <dbReference type="ARBA" id="ARBA00047622"/>
    </source>
</evidence>
<reference evidence="12" key="2">
    <citation type="journal article" date="2023" name="Microbiol Resour">
        <title>Decontamination and Annotation of the Draft Genome Sequence of the Oomycete Lagenidium giganteum ARSEF 373.</title>
        <authorList>
            <person name="Morgan W.R."/>
            <person name="Tartar A."/>
        </authorList>
    </citation>
    <scope>NUCLEOTIDE SEQUENCE</scope>
    <source>
        <strain evidence="12">ARSEF 373</strain>
    </source>
</reference>
<dbReference type="InterPro" id="IPR041698">
    <property type="entry name" value="Methyltransf_25"/>
</dbReference>
<feature type="compositionally biased region" description="Basic residues" evidence="10">
    <location>
        <begin position="626"/>
        <end position="645"/>
    </location>
</feature>
<dbReference type="Gene3D" id="3.40.50.150">
    <property type="entry name" value="Vaccinia Virus protein VP39"/>
    <property type="match status" value="1"/>
</dbReference>
<accession>A0AAV2ZAQ9</accession>
<name>A0AAV2ZAQ9_9STRA</name>
<dbReference type="InterPro" id="IPR045844">
    <property type="entry name" value="RRM_Ist3-like"/>
</dbReference>
<evidence type="ECO:0000313" key="12">
    <source>
        <dbReference type="EMBL" id="DBA03129.1"/>
    </source>
</evidence>
<comment type="pathway">
    <text evidence="2">Lipid metabolism.</text>
</comment>
<dbReference type="PANTHER" id="PTHR44307">
    <property type="entry name" value="PHOSPHOETHANOLAMINE METHYLTRANSFERASE"/>
    <property type="match status" value="1"/>
</dbReference>
<dbReference type="EC" id="2.1.1.103" evidence="5"/>
<evidence type="ECO:0000256" key="9">
    <source>
        <dbReference type="PROSITE-ProRule" id="PRU00176"/>
    </source>
</evidence>
<keyword evidence="9" id="KW-0694">RNA-binding</keyword>
<evidence type="ECO:0000256" key="5">
    <source>
        <dbReference type="ARBA" id="ARBA00035674"/>
    </source>
</evidence>
<evidence type="ECO:0000256" key="3">
    <source>
        <dbReference type="ARBA" id="ARBA00022603"/>
    </source>
</evidence>
<dbReference type="CDD" id="cd12411">
    <property type="entry name" value="RRM_ist3_like"/>
    <property type="match status" value="1"/>
</dbReference>
<dbReference type="InterPro" id="IPR029063">
    <property type="entry name" value="SAM-dependent_MTases_sf"/>
</dbReference>
<dbReference type="Pfam" id="PF13649">
    <property type="entry name" value="Methyltransf_25"/>
    <property type="match status" value="1"/>
</dbReference>
<evidence type="ECO:0000256" key="4">
    <source>
        <dbReference type="ARBA" id="ARBA00022679"/>
    </source>
</evidence>
<evidence type="ECO:0000259" key="11">
    <source>
        <dbReference type="PROSITE" id="PS50102"/>
    </source>
</evidence>
<dbReference type="SUPFAM" id="SSF54928">
    <property type="entry name" value="RNA-binding domain, RBD"/>
    <property type="match status" value="1"/>
</dbReference>
<dbReference type="GO" id="GO:0000234">
    <property type="term" value="F:phosphoethanolamine N-methyltransferase activity"/>
    <property type="evidence" value="ECO:0007669"/>
    <property type="project" value="UniProtKB-EC"/>
</dbReference>
<comment type="caution">
    <text evidence="12">The sequence shown here is derived from an EMBL/GenBank/DDBJ whole genome shotgun (WGS) entry which is preliminary data.</text>
</comment>
<dbReference type="PROSITE" id="PS50102">
    <property type="entry name" value="RRM"/>
    <property type="match status" value="1"/>
</dbReference>
<evidence type="ECO:0000256" key="10">
    <source>
        <dbReference type="SAM" id="MobiDB-lite"/>
    </source>
</evidence>
<organism evidence="12 13">
    <name type="scientific">Lagenidium giganteum</name>
    <dbReference type="NCBI Taxonomy" id="4803"/>
    <lineage>
        <taxon>Eukaryota</taxon>
        <taxon>Sar</taxon>
        <taxon>Stramenopiles</taxon>
        <taxon>Oomycota</taxon>
        <taxon>Peronosporomycetes</taxon>
        <taxon>Pythiales</taxon>
        <taxon>Pythiaceae</taxon>
    </lineage>
</organism>
<sequence length="747" mass="83960">MGNHEADAIAELQQELATRVQGKDVLEIALDATTSLLTAAPAVASAAKSVAQLLLPPTFGADHLTDWSERHGRQTYDFVCYNRLLTFASEGQVRSVALFVLQSLRADGLVWFRESCFQAPFDVDSAQVAYRHPSIYAAVFGSLSGSQGQQFGYLDFVSCHSLGVYRKKARNHGELVFVYVKAEQPNVEASDESSSRARSASQQMDSFQNFLDNQQYSNASITRYEKIFGKGYVSTGGQTTTTEFVAKLNLQPGQRVLDVGCGIGGGNFYMANTFGVSVVGVDLSTNMVFRAMEQFPNCHNSATDVEFEVCDATTKQFPPASFDVVYSRDTILHIEGKEALFQQFLTWLKPGGQLLISDYCCGEQPPSDRFHAYVKSRGYILLSPTQYGKLLEKVGFVDVVAEDRTDQFVQVLKDELARTYQTKKQFIEETSEVDFNAIVKGWEAKQQQATATMNVIAEIQRINERELEMGVPYEASWHQKYKESAWVYVGGLPYELTEGDVLCVMSQFGEIEDINLVRDGKTGKSQGFAFLKYENQKSTVLAVDNMNGARLLERTIRVDHVLKYKLPKEIRDREDAKAQEAASDEEQEHKPRGLPGHAYDGKELATKFDISQGQNVFAAPDETKKEKKKRKKSEKKEKKHAKKMRKIEEKQAKLFEEIRKRREVERQREEAALRAQMDDPEGGVAPSATGWRGRLEPGAPAGAPKRRRPDDGDRSDRVRDDAGNSQAEYEQRERKRRDGYGGINRVR</sequence>
<dbReference type="GO" id="GO:0000398">
    <property type="term" value="P:mRNA splicing, via spliceosome"/>
    <property type="evidence" value="ECO:0007669"/>
    <property type="project" value="InterPro"/>
</dbReference>
<comment type="catalytic activity">
    <reaction evidence="7">
        <text>phosphoethanolamine + S-adenosyl-L-methionine = N-methylethanolamine phosphate + S-adenosyl-L-homocysteine + H(+)</text>
        <dbReference type="Rhea" id="RHEA:20365"/>
        <dbReference type="ChEBI" id="CHEBI:15378"/>
        <dbReference type="ChEBI" id="CHEBI:57781"/>
        <dbReference type="ChEBI" id="CHEBI:57856"/>
        <dbReference type="ChEBI" id="CHEBI:58190"/>
        <dbReference type="ChEBI" id="CHEBI:59789"/>
        <dbReference type="EC" id="2.1.1.103"/>
    </reaction>
    <physiologicalReaction direction="left-to-right" evidence="7">
        <dbReference type="Rhea" id="RHEA:20366"/>
    </physiologicalReaction>
</comment>
<feature type="compositionally biased region" description="Basic and acidic residues" evidence="10">
    <location>
        <begin position="729"/>
        <end position="739"/>
    </location>
</feature>
<proteinExistence type="predicted"/>
<dbReference type="Proteomes" id="UP001146120">
    <property type="component" value="Unassembled WGS sequence"/>
</dbReference>
<dbReference type="GO" id="GO:0003723">
    <property type="term" value="F:RNA binding"/>
    <property type="evidence" value="ECO:0007669"/>
    <property type="project" value="UniProtKB-UniRule"/>
</dbReference>
<gene>
    <name evidence="12" type="ORF">N0F65_003376</name>
</gene>
<evidence type="ECO:0000256" key="6">
    <source>
        <dbReference type="ARBA" id="ARBA00047619"/>
    </source>
</evidence>
<comment type="pathway">
    <text evidence="1">Phospholipid metabolism; phosphatidylcholine biosynthesis.</text>
</comment>
<feature type="region of interest" description="Disordered" evidence="10">
    <location>
        <begin position="572"/>
        <end position="747"/>
    </location>
</feature>
<protein>
    <recommendedName>
        <fullName evidence="5">phosphoethanolamine N-methyltransferase</fullName>
        <ecNumber evidence="5">2.1.1.103</ecNumber>
    </recommendedName>
</protein>
<dbReference type="SMART" id="SM00360">
    <property type="entry name" value="RRM"/>
    <property type="match status" value="1"/>
</dbReference>
<dbReference type="Gene3D" id="3.30.70.330">
    <property type="match status" value="1"/>
</dbReference>
<dbReference type="GO" id="GO:0032259">
    <property type="term" value="P:methylation"/>
    <property type="evidence" value="ECO:0007669"/>
    <property type="project" value="UniProtKB-KW"/>
</dbReference>